<dbReference type="GO" id="GO:0051539">
    <property type="term" value="F:4 iron, 4 sulfur cluster binding"/>
    <property type="evidence" value="ECO:0007669"/>
    <property type="project" value="UniProtKB-KW"/>
</dbReference>
<dbReference type="GO" id="GO:0003861">
    <property type="term" value="F:3-isopropylmalate dehydratase activity"/>
    <property type="evidence" value="ECO:0007669"/>
    <property type="project" value="UniProtKB-EC"/>
</dbReference>
<evidence type="ECO:0000256" key="6">
    <source>
        <dbReference type="ARBA" id="ARBA00011998"/>
    </source>
</evidence>
<dbReference type="Proteomes" id="UP000254079">
    <property type="component" value="Unassembled WGS sequence"/>
</dbReference>
<evidence type="ECO:0000259" key="15">
    <source>
        <dbReference type="Pfam" id="PF00330"/>
    </source>
</evidence>
<dbReference type="PANTHER" id="PTHR43822">
    <property type="entry name" value="HOMOACONITASE, MITOCHONDRIAL-RELATED"/>
    <property type="match status" value="1"/>
</dbReference>
<evidence type="ECO:0000256" key="11">
    <source>
        <dbReference type="ARBA" id="ARBA00023004"/>
    </source>
</evidence>
<evidence type="ECO:0000313" key="16">
    <source>
        <dbReference type="EMBL" id="STI83501.1"/>
    </source>
</evidence>
<keyword evidence="8" id="KW-0004">4Fe-4S</keyword>
<protein>
    <recommendedName>
        <fullName evidence="6">3-isopropylmalate dehydratase</fullName>
        <ecNumber evidence="6">4.2.1.33</ecNumber>
    </recommendedName>
</protein>
<evidence type="ECO:0000313" key="17">
    <source>
        <dbReference type="Proteomes" id="UP000254079"/>
    </source>
</evidence>
<accession>A0A376U446</accession>
<reference evidence="16 17" key="1">
    <citation type="submission" date="2018-06" db="EMBL/GenBank/DDBJ databases">
        <authorList>
            <consortium name="Pathogen Informatics"/>
            <person name="Doyle S."/>
        </authorList>
    </citation>
    <scope>NUCLEOTIDE SEQUENCE [LARGE SCALE GENOMIC DNA]</scope>
    <source>
        <strain evidence="16 17">NCTC8622</strain>
    </source>
</reference>
<keyword evidence="7" id="KW-0432">Leucine biosynthesis</keyword>
<dbReference type="EC" id="4.2.1.33" evidence="6"/>
<name>A0A376U446_ECOLX</name>
<keyword evidence="10" id="KW-0479">Metal-binding</keyword>
<keyword evidence="13 16" id="KW-0456">Lyase</keyword>
<keyword evidence="14" id="KW-0100">Branched-chain amino acid biosynthesis</keyword>
<comment type="subunit">
    <text evidence="5">Heterodimer of LeuC and LeuD.</text>
</comment>
<evidence type="ECO:0000256" key="5">
    <source>
        <dbReference type="ARBA" id="ARBA00011271"/>
    </source>
</evidence>
<evidence type="ECO:0000256" key="12">
    <source>
        <dbReference type="ARBA" id="ARBA00023014"/>
    </source>
</evidence>
<dbReference type="InterPro" id="IPR015931">
    <property type="entry name" value="Acnase/IPM_dHydase_lsu_aba_1/3"/>
</dbReference>
<dbReference type="PANTHER" id="PTHR43822:SF9">
    <property type="entry name" value="3-ISOPROPYLMALATE DEHYDRATASE"/>
    <property type="match status" value="1"/>
</dbReference>
<dbReference type="Gene3D" id="3.30.499.10">
    <property type="entry name" value="Aconitase, domain 3"/>
    <property type="match status" value="1"/>
</dbReference>
<keyword evidence="12" id="KW-0411">Iron-sulfur</keyword>
<keyword evidence="9" id="KW-0028">Amino-acid biosynthesis</keyword>
<keyword evidence="11" id="KW-0408">Iron</keyword>
<evidence type="ECO:0000256" key="14">
    <source>
        <dbReference type="ARBA" id="ARBA00023304"/>
    </source>
</evidence>
<evidence type="ECO:0000256" key="4">
    <source>
        <dbReference type="ARBA" id="ARBA00004729"/>
    </source>
</evidence>
<dbReference type="InterPro" id="IPR036008">
    <property type="entry name" value="Aconitase_4Fe-4S_dom"/>
</dbReference>
<dbReference type="EMBL" id="UGCP01000002">
    <property type="protein sequence ID" value="STI83501.1"/>
    <property type="molecule type" value="Genomic_DNA"/>
</dbReference>
<comment type="function">
    <text evidence="3">Catalyzes the isomerization between 2-isopropylmalate and 3-isopropylmalate, via the formation of 2-isopropylmaleate.</text>
</comment>
<evidence type="ECO:0000256" key="8">
    <source>
        <dbReference type="ARBA" id="ARBA00022485"/>
    </source>
</evidence>
<dbReference type="Pfam" id="PF00330">
    <property type="entry name" value="Aconitase"/>
    <property type="match status" value="1"/>
</dbReference>
<dbReference type="AlphaFoldDB" id="A0A376U446"/>
<evidence type="ECO:0000256" key="10">
    <source>
        <dbReference type="ARBA" id="ARBA00022723"/>
    </source>
</evidence>
<evidence type="ECO:0000256" key="9">
    <source>
        <dbReference type="ARBA" id="ARBA00022605"/>
    </source>
</evidence>
<evidence type="ECO:0000256" key="1">
    <source>
        <dbReference type="ARBA" id="ARBA00000491"/>
    </source>
</evidence>
<comment type="pathway">
    <text evidence="4">Amino-acid biosynthesis; L-leucine biosynthesis; L-leucine from 3-methyl-2-oxobutanoate: step 2/4.</text>
</comment>
<feature type="domain" description="Aconitase/3-isopropylmalate dehydratase large subunit alpha/beta/alpha" evidence="15">
    <location>
        <begin position="7"/>
        <end position="101"/>
    </location>
</feature>
<dbReference type="InterPro" id="IPR001030">
    <property type="entry name" value="Acoase/IPM_deHydtase_lsu_aba"/>
</dbReference>
<evidence type="ECO:0000256" key="13">
    <source>
        <dbReference type="ARBA" id="ARBA00023239"/>
    </source>
</evidence>
<dbReference type="SUPFAM" id="SSF53732">
    <property type="entry name" value="Aconitase iron-sulfur domain"/>
    <property type="match status" value="1"/>
</dbReference>
<proteinExistence type="predicted"/>
<evidence type="ECO:0000256" key="3">
    <source>
        <dbReference type="ARBA" id="ARBA00002695"/>
    </source>
</evidence>
<dbReference type="GO" id="GO:0046872">
    <property type="term" value="F:metal ion binding"/>
    <property type="evidence" value="ECO:0007669"/>
    <property type="project" value="UniProtKB-KW"/>
</dbReference>
<organism evidence="16 17">
    <name type="scientific">Escherichia coli</name>
    <dbReference type="NCBI Taxonomy" id="562"/>
    <lineage>
        <taxon>Bacteria</taxon>
        <taxon>Pseudomonadati</taxon>
        <taxon>Pseudomonadota</taxon>
        <taxon>Gammaproteobacteria</taxon>
        <taxon>Enterobacterales</taxon>
        <taxon>Enterobacteriaceae</taxon>
        <taxon>Escherichia</taxon>
    </lineage>
</organism>
<dbReference type="InterPro" id="IPR050067">
    <property type="entry name" value="IPM_dehydratase_rel_enz"/>
</dbReference>
<comment type="cofactor">
    <cofactor evidence="2">
        <name>[4Fe-4S] cluster</name>
        <dbReference type="ChEBI" id="CHEBI:49883"/>
    </cofactor>
</comment>
<comment type="catalytic activity">
    <reaction evidence="1">
        <text>(2R,3S)-3-isopropylmalate = (2S)-2-isopropylmalate</text>
        <dbReference type="Rhea" id="RHEA:32287"/>
        <dbReference type="ChEBI" id="CHEBI:1178"/>
        <dbReference type="ChEBI" id="CHEBI:35121"/>
        <dbReference type="EC" id="4.2.1.33"/>
    </reaction>
</comment>
<sequence length="109" mass="12437">MAKTLYEKLFDAHVVYEAENETPLLYIDRHLVHEVTSPQAFDGLRAHGRPVRQPGKTFATMDHNVSTQTKDINACGEMARIQMQELIKNCKEFGVELYDLNHPYQGSST</sequence>
<dbReference type="GO" id="GO:0009098">
    <property type="term" value="P:L-leucine biosynthetic process"/>
    <property type="evidence" value="ECO:0007669"/>
    <property type="project" value="UniProtKB-KW"/>
</dbReference>
<evidence type="ECO:0000256" key="7">
    <source>
        <dbReference type="ARBA" id="ARBA00022430"/>
    </source>
</evidence>
<gene>
    <name evidence="16" type="primary">leuC_3</name>
    <name evidence="16" type="ORF">NCTC8622_02528</name>
</gene>
<evidence type="ECO:0000256" key="2">
    <source>
        <dbReference type="ARBA" id="ARBA00001966"/>
    </source>
</evidence>